<evidence type="ECO:0000256" key="4">
    <source>
        <dbReference type="ARBA" id="ARBA00023136"/>
    </source>
</evidence>
<comment type="subcellular location">
    <subcellularLocation>
        <location evidence="1">Membrane</location>
        <topology evidence="1">Multi-pass membrane protein</topology>
    </subcellularLocation>
</comment>
<evidence type="ECO:0000256" key="2">
    <source>
        <dbReference type="ARBA" id="ARBA00022692"/>
    </source>
</evidence>
<protein>
    <recommendedName>
        <fullName evidence="7">Amino acid transporter transmembrane domain-containing protein</fullName>
    </recommendedName>
</protein>
<organism evidence="8 9">
    <name type="scientific">Polarella glacialis</name>
    <name type="common">Dinoflagellate</name>
    <dbReference type="NCBI Taxonomy" id="89957"/>
    <lineage>
        <taxon>Eukaryota</taxon>
        <taxon>Sar</taxon>
        <taxon>Alveolata</taxon>
        <taxon>Dinophyceae</taxon>
        <taxon>Suessiales</taxon>
        <taxon>Suessiaceae</taxon>
        <taxon>Polarella</taxon>
    </lineage>
</organism>
<feature type="transmembrane region" description="Helical" evidence="6">
    <location>
        <begin position="282"/>
        <end position="301"/>
    </location>
</feature>
<keyword evidence="3 6" id="KW-1133">Transmembrane helix</keyword>
<feature type="transmembrane region" description="Helical" evidence="6">
    <location>
        <begin position="439"/>
        <end position="460"/>
    </location>
</feature>
<dbReference type="OMA" id="FGENTNP"/>
<feature type="transmembrane region" description="Helical" evidence="6">
    <location>
        <begin position="242"/>
        <end position="262"/>
    </location>
</feature>
<feature type="non-terminal residue" evidence="8">
    <location>
        <position position="1"/>
    </location>
</feature>
<evidence type="ECO:0000256" key="1">
    <source>
        <dbReference type="ARBA" id="ARBA00004141"/>
    </source>
</evidence>
<feature type="transmembrane region" description="Helical" evidence="6">
    <location>
        <begin position="182"/>
        <end position="200"/>
    </location>
</feature>
<keyword evidence="2 6" id="KW-0812">Transmembrane</keyword>
<evidence type="ECO:0000256" key="5">
    <source>
        <dbReference type="SAM" id="MobiDB-lite"/>
    </source>
</evidence>
<feature type="transmembrane region" description="Helical" evidence="6">
    <location>
        <begin position="122"/>
        <end position="142"/>
    </location>
</feature>
<accession>A0A813ERN9</accession>
<feature type="transmembrane region" description="Helical" evidence="6">
    <location>
        <begin position="472"/>
        <end position="490"/>
    </location>
</feature>
<feature type="compositionally biased region" description="Basic and acidic residues" evidence="5">
    <location>
        <begin position="43"/>
        <end position="56"/>
    </location>
</feature>
<evidence type="ECO:0000256" key="6">
    <source>
        <dbReference type="SAM" id="Phobius"/>
    </source>
</evidence>
<dbReference type="Proteomes" id="UP000654075">
    <property type="component" value="Unassembled WGS sequence"/>
</dbReference>
<evidence type="ECO:0000256" key="3">
    <source>
        <dbReference type="ARBA" id="ARBA00022989"/>
    </source>
</evidence>
<keyword evidence="9" id="KW-1185">Reference proteome</keyword>
<dbReference type="EMBL" id="CAJNNV010012140">
    <property type="protein sequence ID" value="CAE8600414.1"/>
    <property type="molecule type" value="Genomic_DNA"/>
</dbReference>
<feature type="transmembrane region" description="Helical" evidence="6">
    <location>
        <begin position="313"/>
        <end position="337"/>
    </location>
</feature>
<dbReference type="GO" id="GO:0016020">
    <property type="term" value="C:membrane"/>
    <property type="evidence" value="ECO:0007669"/>
    <property type="project" value="UniProtKB-SubCell"/>
</dbReference>
<feature type="transmembrane region" description="Helical" evidence="6">
    <location>
        <begin position="370"/>
        <end position="392"/>
    </location>
</feature>
<dbReference type="OrthoDB" id="655540at2759"/>
<comment type="caution">
    <text evidence="8">The sequence shown here is derived from an EMBL/GenBank/DDBJ whole genome shotgun (WGS) entry which is preliminary data.</text>
</comment>
<feature type="transmembrane region" description="Helical" evidence="6">
    <location>
        <begin position="94"/>
        <end position="116"/>
    </location>
</feature>
<dbReference type="GO" id="GO:0015179">
    <property type="term" value="F:L-amino acid transmembrane transporter activity"/>
    <property type="evidence" value="ECO:0007669"/>
    <property type="project" value="TreeGrafter"/>
</dbReference>
<feature type="transmembrane region" description="Helical" evidence="6">
    <location>
        <begin position="413"/>
        <end position="433"/>
    </location>
</feature>
<evidence type="ECO:0000313" key="9">
    <source>
        <dbReference type="Proteomes" id="UP000654075"/>
    </source>
</evidence>
<dbReference type="InterPro" id="IPR013057">
    <property type="entry name" value="AA_transpt_TM"/>
</dbReference>
<feature type="domain" description="Amino acid transporter transmembrane" evidence="7">
    <location>
        <begin position="96"/>
        <end position="486"/>
    </location>
</feature>
<proteinExistence type="predicted"/>
<dbReference type="AlphaFoldDB" id="A0A813ERN9"/>
<feature type="region of interest" description="Disordered" evidence="5">
    <location>
        <begin position="1"/>
        <end position="92"/>
    </location>
</feature>
<sequence length="502" mass="54052">VLGASVGDDKDDKISNNSDDESNAPGIPSCHSLPSRAGKHRHIADSGKDLSRHEVELDLDVEQPPDSEDELLGAETRSSKAPTKRKAAAEHQQGGTMTVTAAITNLVTCMIGASVLSLPRMVAMNGWAFGPLMVAVAACVSYRASVLVDQAVDATTELQGRRPGSIGEVALECWGLRGKRTVLILTSVFQISKVAVYFVVIGTNLHFWADTIPQRTCSIIGAGFCMRLVFLRDITVISRWSFIGVIAAGFYLFTITIAGLSAAAMSDRPTAGLLPVDYHDVLANFAVMLYAYSPSDVVPVLKRDMKEPKDLRCALFWSHVTVASIYVLIGTVGYLGWGRDVQGNVLLSMCDEPGCPGALPEVAAPGAKWVLGYILSFAVVSNLMVTVPVVLYCVFRMFENEYEHLQTGMANTLLRATVVTGSLTIALTMPFFIEILGVISTVLLTTLQVFVPVSMTLALSKRGVVQYGKCETFSLFLGGLIFLVGTSRSLRNLSDAIAKSSW</sequence>
<evidence type="ECO:0000313" key="8">
    <source>
        <dbReference type="EMBL" id="CAE8600414.1"/>
    </source>
</evidence>
<evidence type="ECO:0000259" key="7">
    <source>
        <dbReference type="Pfam" id="PF01490"/>
    </source>
</evidence>
<name>A0A813ERN9_POLGL</name>
<reference evidence="8" key="1">
    <citation type="submission" date="2021-02" db="EMBL/GenBank/DDBJ databases">
        <authorList>
            <person name="Dougan E. K."/>
            <person name="Rhodes N."/>
            <person name="Thang M."/>
            <person name="Chan C."/>
        </authorList>
    </citation>
    <scope>NUCLEOTIDE SEQUENCE</scope>
</reference>
<dbReference type="PANTHER" id="PTHR22950">
    <property type="entry name" value="AMINO ACID TRANSPORTER"/>
    <property type="match status" value="1"/>
</dbReference>
<gene>
    <name evidence="8" type="ORF">PGLA1383_LOCUS18743</name>
</gene>
<feature type="transmembrane region" description="Helical" evidence="6">
    <location>
        <begin position="212"/>
        <end position="230"/>
    </location>
</feature>
<keyword evidence="4 6" id="KW-0472">Membrane</keyword>
<feature type="compositionally biased region" description="Acidic residues" evidence="5">
    <location>
        <begin position="57"/>
        <end position="72"/>
    </location>
</feature>
<dbReference type="Pfam" id="PF01490">
    <property type="entry name" value="Aa_trans"/>
    <property type="match status" value="1"/>
</dbReference>